<evidence type="ECO:0000313" key="3">
    <source>
        <dbReference type="Proteomes" id="UP000054558"/>
    </source>
</evidence>
<protein>
    <submittedName>
        <fullName evidence="2">Uncharacterized protein</fullName>
    </submittedName>
</protein>
<gene>
    <name evidence="2" type="ORF">KFL_001170170</name>
</gene>
<keyword evidence="1" id="KW-0812">Transmembrane</keyword>
<reference evidence="2 3" key="1">
    <citation type="journal article" date="2014" name="Nat. Commun.">
        <title>Klebsormidium flaccidum genome reveals primary factors for plant terrestrial adaptation.</title>
        <authorList>
            <person name="Hori K."/>
            <person name="Maruyama F."/>
            <person name="Fujisawa T."/>
            <person name="Togashi T."/>
            <person name="Yamamoto N."/>
            <person name="Seo M."/>
            <person name="Sato S."/>
            <person name="Yamada T."/>
            <person name="Mori H."/>
            <person name="Tajima N."/>
            <person name="Moriyama T."/>
            <person name="Ikeuchi M."/>
            <person name="Watanabe M."/>
            <person name="Wada H."/>
            <person name="Kobayashi K."/>
            <person name="Saito M."/>
            <person name="Masuda T."/>
            <person name="Sasaki-Sekimoto Y."/>
            <person name="Mashiguchi K."/>
            <person name="Awai K."/>
            <person name="Shimojima M."/>
            <person name="Masuda S."/>
            <person name="Iwai M."/>
            <person name="Nobusawa T."/>
            <person name="Narise T."/>
            <person name="Kondo S."/>
            <person name="Saito H."/>
            <person name="Sato R."/>
            <person name="Murakawa M."/>
            <person name="Ihara Y."/>
            <person name="Oshima-Yamada Y."/>
            <person name="Ohtaka K."/>
            <person name="Satoh M."/>
            <person name="Sonobe K."/>
            <person name="Ishii M."/>
            <person name="Ohtani R."/>
            <person name="Kanamori-Sato M."/>
            <person name="Honoki R."/>
            <person name="Miyazaki D."/>
            <person name="Mochizuki H."/>
            <person name="Umetsu J."/>
            <person name="Higashi K."/>
            <person name="Shibata D."/>
            <person name="Kamiya Y."/>
            <person name="Sato N."/>
            <person name="Nakamura Y."/>
            <person name="Tabata S."/>
            <person name="Ida S."/>
            <person name="Kurokawa K."/>
            <person name="Ohta H."/>
        </authorList>
    </citation>
    <scope>NUCLEOTIDE SEQUENCE [LARGE SCALE GENOMIC DNA]</scope>
    <source>
        <strain evidence="2 3">NIES-2285</strain>
    </source>
</reference>
<dbReference type="Proteomes" id="UP000054558">
    <property type="component" value="Unassembled WGS sequence"/>
</dbReference>
<feature type="transmembrane region" description="Helical" evidence="1">
    <location>
        <begin position="20"/>
        <end position="40"/>
    </location>
</feature>
<keyword evidence="1" id="KW-0472">Membrane</keyword>
<proteinExistence type="predicted"/>
<accession>A0A1Y1HWS8</accession>
<evidence type="ECO:0000313" key="2">
    <source>
        <dbReference type="EMBL" id="GAQ82613.1"/>
    </source>
</evidence>
<sequence>MAAWPWQAKPGIHQKLAWCAWLTIMAFFAIASLATFWTAVRQRARPVRVTFFDRKEQLYLPDVQICLLDGNRGEPEDVTTRVRSRFVETDEIWEDHRGFEYMTKADENLWDLSPNKTIPYFYSLPRDSNDLPRKSKLDYTSQEFAVVLSQASPDENQTGYLSPFGVLEGDNSNQGSISGVVIGAFPYTACMTFFVSLCPKQRQDILSRAGAPIVLSLNGTGPNFKYFGVSIGQHDYGAPLYADGLDIVYQKANLNSTLNLVVTPRYNKPILSLFQLLRIEKLPVFSWYSYSLGSVLPTSNQGQPSRPGNETINFTFTLEISLSSKGVEHVVAQEPLFGVFGTIGGLWTYVPLLFGLLYAATPSELQPTWAWEKAACLVPSRCRKVLGKAKEETDVGKAEGTPGPEKV</sequence>
<name>A0A1Y1HWS8_KLENI</name>
<keyword evidence="3" id="KW-1185">Reference proteome</keyword>
<dbReference type="EMBL" id="DF237066">
    <property type="protein sequence ID" value="GAQ82613.1"/>
    <property type="molecule type" value="Genomic_DNA"/>
</dbReference>
<dbReference type="AlphaFoldDB" id="A0A1Y1HWS8"/>
<keyword evidence="1" id="KW-1133">Transmembrane helix</keyword>
<organism evidence="2 3">
    <name type="scientific">Klebsormidium nitens</name>
    <name type="common">Green alga</name>
    <name type="synonym">Ulothrix nitens</name>
    <dbReference type="NCBI Taxonomy" id="105231"/>
    <lineage>
        <taxon>Eukaryota</taxon>
        <taxon>Viridiplantae</taxon>
        <taxon>Streptophyta</taxon>
        <taxon>Klebsormidiophyceae</taxon>
        <taxon>Klebsormidiales</taxon>
        <taxon>Klebsormidiaceae</taxon>
        <taxon>Klebsormidium</taxon>
    </lineage>
</organism>
<evidence type="ECO:0000256" key="1">
    <source>
        <dbReference type="SAM" id="Phobius"/>
    </source>
</evidence>